<evidence type="ECO:0000259" key="2">
    <source>
        <dbReference type="PROSITE" id="PS50991"/>
    </source>
</evidence>
<dbReference type="KEGG" id="noa:BKM31_13780"/>
<dbReference type="Proteomes" id="UP000190797">
    <property type="component" value="Chromosome"/>
</dbReference>
<dbReference type="PROSITE" id="PS50991">
    <property type="entry name" value="PYR_CT"/>
    <property type="match status" value="1"/>
</dbReference>
<dbReference type="InterPro" id="IPR013785">
    <property type="entry name" value="Aldolase_TIM"/>
</dbReference>
<dbReference type="GO" id="GO:0046912">
    <property type="term" value="F:acyltransferase activity, acyl groups converted into alkyl on transfer"/>
    <property type="evidence" value="ECO:0007669"/>
    <property type="project" value="InterPro"/>
</dbReference>
<dbReference type="PANTHER" id="PTHR42880:SF1">
    <property type="entry name" value="ISOPROPYLMALATE_HOMOCITRATE_CITRAMALATE SYNTHASE FAMILY PROTEIN"/>
    <property type="match status" value="1"/>
</dbReference>
<evidence type="ECO:0000256" key="1">
    <source>
        <dbReference type="ARBA" id="ARBA00022679"/>
    </source>
</evidence>
<dbReference type="Gene3D" id="3.20.20.70">
    <property type="entry name" value="Aldolase class I"/>
    <property type="match status" value="1"/>
</dbReference>
<proteinExistence type="predicted"/>
<dbReference type="AlphaFoldDB" id="A0A1V0AJJ5"/>
<dbReference type="PROSITE" id="PS00816">
    <property type="entry name" value="AIPM_HOMOCIT_SYNTH_2"/>
    <property type="match status" value="1"/>
</dbReference>
<dbReference type="STRING" id="1909395.BKM31_13780"/>
<dbReference type="SUPFAM" id="SSF51569">
    <property type="entry name" value="Aldolase"/>
    <property type="match status" value="1"/>
</dbReference>
<dbReference type="Pfam" id="PF00682">
    <property type="entry name" value="HMGL-like"/>
    <property type="match status" value="1"/>
</dbReference>
<sequence length="373" mass="39764">MQSPSARQPDLAERMRLLRLMDRLGIDAASIGMPASGAVAGRMAAELAVYGARQTPRLRLHCAARTLVGDIQAVADVSQAAGRSLDVTTFIGSSHMRMGAEGWTVRQAERIVRKAVRFAVAEGLPVCLAAEDSTRARPRLLRRLCLAALDEGAVRICLCDTAGHADPRGTAALIRHVREQIMDPAGYAHVPIDWHGHNDRGLALANALAAVEAGASRVHATALGIGERCGNTAMDQLLVNLNLLGDGRDLDVLGEYCRTASAAVGRPIPPEYPVFGRDAFFTATGVHAAAVAKAERAGDPWLADLVYSGVPASRFGRRQEIGVGPASGRWNVQTWLRRRGLPSDPLIIDRILTAARSATHVLTDHELASLAAD</sequence>
<dbReference type="PANTHER" id="PTHR42880">
    <property type="entry name" value="HOMOCITRATE SYNTHASE"/>
    <property type="match status" value="1"/>
</dbReference>
<dbReference type="InterPro" id="IPR002034">
    <property type="entry name" value="AIPM/Hcit_synth_CS"/>
</dbReference>
<gene>
    <name evidence="3" type="ORF">BKM31_13780</name>
</gene>
<keyword evidence="1" id="KW-0808">Transferase</keyword>
<accession>A0A1V0AJJ5</accession>
<organism evidence="3 4">
    <name type="scientific">[Actinomadura] parvosata subsp. kistnae</name>
    <dbReference type="NCBI Taxonomy" id="1909395"/>
    <lineage>
        <taxon>Bacteria</taxon>
        <taxon>Bacillati</taxon>
        <taxon>Actinomycetota</taxon>
        <taxon>Actinomycetes</taxon>
        <taxon>Streptosporangiales</taxon>
        <taxon>Streptosporangiaceae</taxon>
        <taxon>Nonomuraea</taxon>
    </lineage>
</organism>
<protein>
    <recommendedName>
        <fullName evidence="2">Pyruvate carboxyltransferase domain-containing protein</fullName>
    </recommendedName>
</protein>
<dbReference type="EMBL" id="CP017717">
    <property type="protein sequence ID" value="AQZ70376.1"/>
    <property type="molecule type" value="Genomic_DNA"/>
</dbReference>
<reference evidence="4" key="1">
    <citation type="journal article" date="2017" name="Med. Chem. Commun.">
        <title>Nonomuraea sp. ATCC 55076 harbours the largest actinomycete chromosome to date and the kistamicin biosynthetic gene cluster.</title>
        <authorList>
            <person name="Nazari B."/>
            <person name="Forneris C.C."/>
            <person name="Gibson M.I."/>
            <person name="Moon K."/>
            <person name="Schramma K.R."/>
            <person name="Seyedsayamdost M.R."/>
        </authorList>
    </citation>
    <scope>NUCLEOTIDE SEQUENCE [LARGE SCALE GENOMIC DNA]</scope>
    <source>
        <strain evidence="4">ATCC 55076</strain>
    </source>
</reference>
<keyword evidence="4" id="KW-1185">Reference proteome</keyword>
<name>A0A1V0AJJ5_9ACTN</name>
<evidence type="ECO:0000313" key="3">
    <source>
        <dbReference type="EMBL" id="AQZ70376.1"/>
    </source>
</evidence>
<dbReference type="CDD" id="cd03174">
    <property type="entry name" value="DRE_TIM_metallolyase"/>
    <property type="match status" value="1"/>
</dbReference>
<dbReference type="GO" id="GO:0019752">
    <property type="term" value="P:carboxylic acid metabolic process"/>
    <property type="evidence" value="ECO:0007669"/>
    <property type="project" value="InterPro"/>
</dbReference>
<evidence type="ECO:0000313" key="4">
    <source>
        <dbReference type="Proteomes" id="UP000190797"/>
    </source>
</evidence>
<dbReference type="InterPro" id="IPR000891">
    <property type="entry name" value="PYR_CT"/>
</dbReference>
<feature type="domain" description="Pyruvate carboxyltransferase" evidence="2">
    <location>
        <begin position="1"/>
        <end position="256"/>
    </location>
</feature>